<feature type="compositionally biased region" description="Basic and acidic residues" evidence="1">
    <location>
        <begin position="260"/>
        <end position="275"/>
    </location>
</feature>
<proteinExistence type="predicted"/>
<keyword evidence="3" id="KW-1185">Reference proteome</keyword>
<dbReference type="RefSeq" id="WP_409545966.1">
    <property type="nucleotide sequence ID" value="NZ_JBKBDD010000029.1"/>
</dbReference>
<sequence>METVEAWLAATGADCSDAHRDLLHKALNPLSPEREPLKLPDSNSTDAQAVVALLKKGQVPTTRAVAARAANPANPPVRQPPQAWTTDQIDRFGQLSADWVNNYRLSQASGPSGPTWIELFRSPPLEQIRKQLGIQTGHAGRLDQYRPDIWVLMTGARKRGWLAWSKQPRSLCPGPSFFASDLRPQMSVGRRVAYAIRQFRKANDGQHPTWDNIADAHDAVGNLVFRDIKDAQAQFLWLTTEHWIVVTKSGSIKLGPKAKRMYERNSERNARRHASENSPRTGGVAPYPGAGG</sequence>
<organism evidence="2 3">
    <name type="scientific">Mycolicibacterium nivoides</name>
    <dbReference type="NCBI Taxonomy" id="2487344"/>
    <lineage>
        <taxon>Bacteria</taxon>
        <taxon>Bacillati</taxon>
        <taxon>Actinomycetota</taxon>
        <taxon>Actinomycetes</taxon>
        <taxon>Mycobacteriales</taxon>
        <taxon>Mycobacteriaceae</taxon>
        <taxon>Mycolicibacterium</taxon>
    </lineage>
</organism>
<feature type="region of interest" description="Disordered" evidence="1">
    <location>
        <begin position="258"/>
        <end position="292"/>
    </location>
</feature>
<protein>
    <submittedName>
        <fullName evidence="2">Uncharacterized protein</fullName>
    </submittedName>
</protein>
<comment type="caution">
    <text evidence="2">The sequence shown here is derived from an EMBL/GenBank/DDBJ whole genome shotgun (WGS) entry which is preliminary data.</text>
</comment>
<evidence type="ECO:0000313" key="2">
    <source>
        <dbReference type="EMBL" id="MFN6548575.1"/>
    </source>
</evidence>
<reference evidence="2 3" key="1">
    <citation type="submission" date="2024-12" db="EMBL/GenBank/DDBJ databases">
        <title>The coexistence of Mycolicibacterium septicum and Mycolicibacterium nivoides in clinical samples.</title>
        <authorList>
            <person name="Wang C."/>
            <person name="Feng Y."/>
            <person name="Zong Z."/>
        </authorList>
    </citation>
    <scope>NUCLEOTIDE SEQUENCE [LARGE SCALE GENOMIC DNA]</scope>
    <source>
        <strain evidence="2 3">120309</strain>
    </source>
</reference>
<evidence type="ECO:0000313" key="3">
    <source>
        <dbReference type="Proteomes" id="UP001635816"/>
    </source>
</evidence>
<evidence type="ECO:0000256" key="1">
    <source>
        <dbReference type="SAM" id="MobiDB-lite"/>
    </source>
</evidence>
<accession>A0ABW9LL50</accession>
<name>A0ABW9LL50_9MYCO</name>
<gene>
    <name evidence="2" type="ORF">ACK4CT_36105</name>
</gene>
<dbReference type="EMBL" id="JBKBDD010000029">
    <property type="protein sequence ID" value="MFN6548575.1"/>
    <property type="molecule type" value="Genomic_DNA"/>
</dbReference>
<dbReference type="Proteomes" id="UP001635816">
    <property type="component" value="Unassembled WGS sequence"/>
</dbReference>